<keyword evidence="11" id="KW-1185">Reference proteome</keyword>
<dbReference type="PANTHER" id="PTHR11143">
    <property type="entry name" value="60S RIBOSOMAL PROTEIN L26 FAMILY MEMBER"/>
    <property type="match status" value="1"/>
</dbReference>
<dbReference type="SMART" id="SM00739">
    <property type="entry name" value="KOW"/>
    <property type="match status" value="1"/>
</dbReference>
<comment type="caution">
    <text evidence="10">The sequence shown here is derived from an EMBL/GenBank/DDBJ whole genome shotgun (WGS) entry which is preliminary data.</text>
</comment>
<evidence type="ECO:0000313" key="10">
    <source>
        <dbReference type="EMBL" id="GMI22074.1"/>
    </source>
</evidence>
<dbReference type="InterPro" id="IPR008991">
    <property type="entry name" value="Translation_prot_SH3-like_sf"/>
</dbReference>
<comment type="subcellular location">
    <subcellularLocation>
        <location evidence="1">Plastid</location>
        <location evidence="1">Chloroplast</location>
    </subcellularLocation>
</comment>
<keyword evidence="4" id="KW-0934">Plastid</keyword>
<evidence type="ECO:0000256" key="3">
    <source>
        <dbReference type="ARBA" id="ARBA00022528"/>
    </source>
</evidence>
<proteinExistence type="inferred from homology"/>
<dbReference type="Pfam" id="PF00467">
    <property type="entry name" value="KOW"/>
    <property type="match status" value="1"/>
</dbReference>
<feature type="region of interest" description="Disordered" evidence="8">
    <location>
        <begin position="114"/>
        <end position="136"/>
    </location>
</feature>
<evidence type="ECO:0000256" key="7">
    <source>
        <dbReference type="ARBA" id="ARBA00035361"/>
    </source>
</evidence>
<dbReference type="SUPFAM" id="SSF50104">
    <property type="entry name" value="Translation proteins SH3-like domain"/>
    <property type="match status" value="1"/>
</dbReference>
<dbReference type="Pfam" id="PF16906">
    <property type="entry name" value="Ribosomal_L26"/>
    <property type="match status" value="1"/>
</dbReference>
<dbReference type="InterPro" id="IPR005756">
    <property type="entry name" value="Ribosomal_uL24_euk/arc"/>
</dbReference>
<comment type="similarity">
    <text evidence="2">Belongs to the universal ribosomal protein uL24 family.</text>
</comment>
<evidence type="ECO:0000256" key="8">
    <source>
        <dbReference type="SAM" id="MobiDB-lite"/>
    </source>
</evidence>
<name>A0ABQ6M9A7_9STRA</name>
<dbReference type="PROSITE" id="PS01108">
    <property type="entry name" value="RIBOSOMAL_L24"/>
    <property type="match status" value="1"/>
</dbReference>
<sequence>MKYSTAVSSSRRKSRKAQFSADSESRRKMMACQLSKELRLKHNVRSMPVRAEDEVQVVRGAFKNREGKVVAVLRKKWVIHIERITREKANGSTLQVGIDASKCVITKLKMDSDRKKALDRKARGEAGDASMAGIDE</sequence>
<dbReference type="Gene3D" id="2.30.30.30">
    <property type="match status" value="1"/>
</dbReference>
<keyword evidence="6" id="KW-0687">Ribonucleoprotein</keyword>
<keyword evidence="3" id="KW-0150">Chloroplast</keyword>
<dbReference type="InterPro" id="IPR014722">
    <property type="entry name" value="Rib_uL2_dom2"/>
</dbReference>
<dbReference type="InterPro" id="IPR005825">
    <property type="entry name" value="Ribosomal_uL24_CS"/>
</dbReference>
<dbReference type="EMBL" id="BRYB01000070">
    <property type="protein sequence ID" value="GMI22074.1"/>
    <property type="molecule type" value="Genomic_DNA"/>
</dbReference>
<evidence type="ECO:0000256" key="2">
    <source>
        <dbReference type="ARBA" id="ARBA00010618"/>
    </source>
</evidence>
<evidence type="ECO:0000256" key="4">
    <source>
        <dbReference type="ARBA" id="ARBA00022640"/>
    </source>
</evidence>
<dbReference type="InterPro" id="IPR041988">
    <property type="entry name" value="Ribosomal_uL24_KOW"/>
</dbReference>
<evidence type="ECO:0000256" key="5">
    <source>
        <dbReference type="ARBA" id="ARBA00022980"/>
    </source>
</evidence>
<feature type="region of interest" description="Disordered" evidence="8">
    <location>
        <begin position="1"/>
        <end position="27"/>
    </location>
</feature>
<gene>
    <name evidence="10" type="ORF">TeGR_g11034</name>
</gene>
<feature type="compositionally biased region" description="Basic and acidic residues" evidence="8">
    <location>
        <begin position="114"/>
        <end position="126"/>
    </location>
</feature>
<dbReference type="InterPro" id="IPR005824">
    <property type="entry name" value="KOW"/>
</dbReference>
<dbReference type="CDD" id="cd06089">
    <property type="entry name" value="KOW_RPL26"/>
    <property type="match status" value="1"/>
</dbReference>
<evidence type="ECO:0000256" key="1">
    <source>
        <dbReference type="ARBA" id="ARBA00004229"/>
    </source>
</evidence>
<evidence type="ECO:0000256" key="6">
    <source>
        <dbReference type="ARBA" id="ARBA00023274"/>
    </source>
</evidence>
<dbReference type="NCBIfam" id="TIGR01080">
    <property type="entry name" value="rplX_A_E"/>
    <property type="match status" value="1"/>
</dbReference>
<accession>A0ABQ6M9A7</accession>
<protein>
    <recommendedName>
        <fullName evidence="7">50S ribosomal protein L24, chloroplastic</fullName>
    </recommendedName>
</protein>
<feature type="domain" description="KOW" evidence="9">
    <location>
        <begin position="48"/>
        <end position="75"/>
    </location>
</feature>
<organism evidence="10 11">
    <name type="scientific">Tetraparma gracilis</name>
    <dbReference type="NCBI Taxonomy" id="2962635"/>
    <lineage>
        <taxon>Eukaryota</taxon>
        <taxon>Sar</taxon>
        <taxon>Stramenopiles</taxon>
        <taxon>Ochrophyta</taxon>
        <taxon>Bolidophyceae</taxon>
        <taxon>Parmales</taxon>
        <taxon>Triparmaceae</taxon>
        <taxon>Tetraparma</taxon>
    </lineage>
</organism>
<evidence type="ECO:0000259" key="9">
    <source>
        <dbReference type="SMART" id="SM00739"/>
    </source>
</evidence>
<dbReference type="Proteomes" id="UP001165060">
    <property type="component" value="Unassembled WGS sequence"/>
</dbReference>
<reference evidence="10 11" key="1">
    <citation type="journal article" date="2023" name="Commun. Biol.">
        <title>Genome analysis of Parmales, the sister group of diatoms, reveals the evolutionary specialization of diatoms from phago-mixotrophs to photoautotrophs.</title>
        <authorList>
            <person name="Ban H."/>
            <person name="Sato S."/>
            <person name="Yoshikawa S."/>
            <person name="Yamada K."/>
            <person name="Nakamura Y."/>
            <person name="Ichinomiya M."/>
            <person name="Sato N."/>
            <person name="Blanc-Mathieu R."/>
            <person name="Endo H."/>
            <person name="Kuwata A."/>
            <person name="Ogata H."/>
        </authorList>
    </citation>
    <scope>NUCLEOTIDE SEQUENCE [LARGE SCALE GENOMIC DNA]</scope>
</reference>
<evidence type="ECO:0000313" key="11">
    <source>
        <dbReference type="Proteomes" id="UP001165060"/>
    </source>
</evidence>
<keyword evidence="5" id="KW-0689">Ribosomal protein</keyword>